<evidence type="ECO:0000256" key="1">
    <source>
        <dbReference type="SAM" id="MobiDB-lite"/>
    </source>
</evidence>
<dbReference type="Proteomes" id="UP000267821">
    <property type="component" value="Unassembled WGS sequence"/>
</dbReference>
<gene>
    <name evidence="2" type="ORF">L211DRAFT_518350</name>
</gene>
<sequence>MRQIAAQLLHRAPAITVHMYRCNCTMYCSLLAGCGPPPPRLARQAQSLQPREPHIAPNSDASRKETTEAPAHQLAQRPHVSQSIPPRSHHHSVVLPPPLLWAPISSVLKLHFLPSILSTRRLLVAHLAGTLHCRPPPH</sequence>
<evidence type="ECO:0000313" key="2">
    <source>
        <dbReference type="EMBL" id="RPB20434.1"/>
    </source>
</evidence>
<name>A0A3N4LC13_9PEZI</name>
<reference evidence="2 3" key="1">
    <citation type="journal article" date="2018" name="Nat. Ecol. Evol.">
        <title>Pezizomycetes genomes reveal the molecular basis of ectomycorrhizal truffle lifestyle.</title>
        <authorList>
            <person name="Murat C."/>
            <person name="Payen T."/>
            <person name="Noel B."/>
            <person name="Kuo A."/>
            <person name="Morin E."/>
            <person name="Chen J."/>
            <person name="Kohler A."/>
            <person name="Krizsan K."/>
            <person name="Balestrini R."/>
            <person name="Da Silva C."/>
            <person name="Montanini B."/>
            <person name="Hainaut M."/>
            <person name="Levati E."/>
            <person name="Barry K.W."/>
            <person name="Belfiori B."/>
            <person name="Cichocki N."/>
            <person name="Clum A."/>
            <person name="Dockter R.B."/>
            <person name="Fauchery L."/>
            <person name="Guy J."/>
            <person name="Iotti M."/>
            <person name="Le Tacon F."/>
            <person name="Lindquist E.A."/>
            <person name="Lipzen A."/>
            <person name="Malagnac F."/>
            <person name="Mello A."/>
            <person name="Molinier V."/>
            <person name="Miyauchi S."/>
            <person name="Poulain J."/>
            <person name="Riccioni C."/>
            <person name="Rubini A."/>
            <person name="Sitrit Y."/>
            <person name="Splivallo R."/>
            <person name="Traeger S."/>
            <person name="Wang M."/>
            <person name="Zifcakova L."/>
            <person name="Wipf D."/>
            <person name="Zambonelli A."/>
            <person name="Paolocci F."/>
            <person name="Nowrousian M."/>
            <person name="Ottonello S."/>
            <person name="Baldrian P."/>
            <person name="Spatafora J.W."/>
            <person name="Henrissat B."/>
            <person name="Nagy L.G."/>
            <person name="Aury J.M."/>
            <person name="Wincker P."/>
            <person name="Grigoriev I.V."/>
            <person name="Bonfante P."/>
            <person name="Martin F.M."/>
        </authorList>
    </citation>
    <scope>NUCLEOTIDE SEQUENCE [LARGE SCALE GENOMIC DNA]</scope>
    <source>
        <strain evidence="2 3">ATCC MYA-4762</strain>
    </source>
</reference>
<dbReference type="InParanoid" id="A0A3N4LC13"/>
<organism evidence="2 3">
    <name type="scientific">Terfezia boudieri ATCC MYA-4762</name>
    <dbReference type="NCBI Taxonomy" id="1051890"/>
    <lineage>
        <taxon>Eukaryota</taxon>
        <taxon>Fungi</taxon>
        <taxon>Dikarya</taxon>
        <taxon>Ascomycota</taxon>
        <taxon>Pezizomycotina</taxon>
        <taxon>Pezizomycetes</taxon>
        <taxon>Pezizales</taxon>
        <taxon>Pezizaceae</taxon>
        <taxon>Terfezia</taxon>
    </lineage>
</organism>
<evidence type="ECO:0000313" key="3">
    <source>
        <dbReference type="Proteomes" id="UP000267821"/>
    </source>
</evidence>
<dbReference type="AlphaFoldDB" id="A0A3N4LC13"/>
<keyword evidence="3" id="KW-1185">Reference proteome</keyword>
<protein>
    <submittedName>
        <fullName evidence="2">Uncharacterized protein</fullName>
    </submittedName>
</protein>
<accession>A0A3N4LC13</accession>
<feature type="region of interest" description="Disordered" evidence="1">
    <location>
        <begin position="39"/>
        <end position="89"/>
    </location>
</feature>
<proteinExistence type="predicted"/>
<dbReference type="EMBL" id="ML121571">
    <property type="protein sequence ID" value="RPB20434.1"/>
    <property type="molecule type" value="Genomic_DNA"/>
</dbReference>
<dbReference type="PROSITE" id="PS51257">
    <property type="entry name" value="PROKAR_LIPOPROTEIN"/>
    <property type="match status" value="1"/>
</dbReference>